<proteinExistence type="predicted"/>
<accession>A0A2I0KGE7</accession>
<evidence type="ECO:0000313" key="1">
    <source>
        <dbReference type="EMBL" id="PKI67572.1"/>
    </source>
</evidence>
<gene>
    <name evidence="1" type="ORF">CRG98_012156</name>
</gene>
<dbReference type="EMBL" id="PGOL01000597">
    <property type="protein sequence ID" value="PKI67572.1"/>
    <property type="molecule type" value="Genomic_DNA"/>
</dbReference>
<reference evidence="1 2" key="1">
    <citation type="submission" date="2017-11" db="EMBL/GenBank/DDBJ databases">
        <title>De-novo sequencing of pomegranate (Punica granatum L.) genome.</title>
        <authorList>
            <person name="Akparov Z."/>
            <person name="Amiraslanov A."/>
            <person name="Hajiyeva S."/>
            <person name="Abbasov M."/>
            <person name="Kaur K."/>
            <person name="Hamwieh A."/>
            <person name="Solovyev V."/>
            <person name="Salamov A."/>
            <person name="Braich B."/>
            <person name="Kosarev P."/>
            <person name="Mahmoud A."/>
            <person name="Hajiyev E."/>
            <person name="Babayeva S."/>
            <person name="Izzatullayeva V."/>
            <person name="Mammadov A."/>
            <person name="Mammadov A."/>
            <person name="Sharifova S."/>
            <person name="Ojaghi J."/>
            <person name="Eynullazada K."/>
            <person name="Bayramov B."/>
            <person name="Abdulazimova A."/>
            <person name="Shahmuradov I."/>
        </authorList>
    </citation>
    <scope>NUCLEOTIDE SEQUENCE [LARGE SCALE GENOMIC DNA]</scope>
    <source>
        <strain evidence="2">cv. AG2017</strain>
        <tissue evidence="1">Leaf</tissue>
    </source>
</reference>
<dbReference type="AlphaFoldDB" id="A0A2I0KGE7"/>
<evidence type="ECO:0000313" key="2">
    <source>
        <dbReference type="Proteomes" id="UP000233551"/>
    </source>
</evidence>
<sequence>MRALNPARLLPRVFLHPCAPHILCMHACTSTSRTFADNQLVWARASPRMPSTHDYFPCLPASPTVRLSSLPRLCMLMHIQLCVLACPDVLPLHPNVLPRIPPSHLTLKPFLDSFLVSRG</sequence>
<comment type="caution">
    <text evidence="1">The sequence shown here is derived from an EMBL/GenBank/DDBJ whole genome shotgun (WGS) entry which is preliminary data.</text>
</comment>
<organism evidence="1 2">
    <name type="scientific">Punica granatum</name>
    <name type="common">Pomegranate</name>
    <dbReference type="NCBI Taxonomy" id="22663"/>
    <lineage>
        <taxon>Eukaryota</taxon>
        <taxon>Viridiplantae</taxon>
        <taxon>Streptophyta</taxon>
        <taxon>Embryophyta</taxon>
        <taxon>Tracheophyta</taxon>
        <taxon>Spermatophyta</taxon>
        <taxon>Magnoliopsida</taxon>
        <taxon>eudicotyledons</taxon>
        <taxon>Gunneridae</taxon>
        <taxon>Pentapetalae</taxon>
        <taxon>rosids</taxon>
        <taxon>malvids</taxon>
        <taxon>Myrtales</taxon>
        <taxon>Lythraceae</taxon>
        <taxon>Punica</taxon>
    </lineage>
</organism>
<protein>
    <submittedName>
        <fullName evidence="1">Uncharacterized protein</fullName>
    </submittedName>
</protein>
<name>A0A2I0KGE7_PUNGR</name>
<keyword evidence="2" id="KW-1185">Reference proteome</keyword>
<dbReference type="Proteomes" id="UP000233551">
    <property type="component" value="Unassembled WGS sequence"/>
</dbReference>